<organism evidence="1">
    <name type="scientific">marine metagenome</name>
    <dbReference type="NCBI Taxonomy" id="408172"/>
    <lineage>
        <taxon>unclassified sequences</taxon>
        <taxon>metagenomes</taxon>
        <taxon>ecological metagenomes</taxon>
    </lineage>
</organism>
<reference evidence="1" key="1">
    <citation type="submission" date="2018-05" db="EMBL/GenBank/DDBJ databases">
        <authorList>
            <person name="Lanie J.A."/>
            <person name="Ng W.-L."/>
            <person name="Kazmierczak K.M."/>
            <person name="Andrzejewski T.M."/>
            <person name="Davidsen T.M."/>
            <person name="Wayne K.J."/>
            <person name="Tettelin H."/>
            <person name="Glass J.I."/>
            <person name="Rusch D."/>
            <person name="Podicherti R."/>
            <person name="Tsui H.-C.T."/>
            <person name="Winkler M.E."/>
        </authorList>
    </citation>
    <scope>NUCLEOTIDE SEQUENCE</scope>
</reference>
<name>A0A382G4C3_9ZZZZ</name>
<dbReference type="AlphaFoldDB" id="A0A382G4C3"/>
<evidence type="ECO:0000313" key="1">
    <source>
        <dbReference type="EMBL" id="SVB69615.1"/>
    </source>
</evidence>
<proteinExistence type="predicted"/>
<sequence length="104" mass="12005">ASSCPAERFFLHFKETILFVNRNSPEKEVLYSVDMAQEAEIITSTTNESEQNLLNFVSFSFDDDYQPSLIHHDLSSRNNDDETMQRMMDSVMPVLRAFMCAISE</sequence>
<accession>A0A382G4C3</accession>
<dbReference type="EMBL" id="UINC01053284">
    <property type="protein sequence ID" value="SVB69615.1"/>
    <property type="molecule type" value="Genomic_DNA"/>
</dbReference>
<protein>
    <submittedName>
        <fullName evidence="1">Uncharacterized protein</fullName>
    </submittedName>
</protein>
<gene>
    <name evidence="1" type="ORF">METZ01_LOCUS222469</name>
</gene>
<feature type="non-terminal residue" evidence="1">
    <location>
        <position position="1"/>
    </location>
</feature>